<dbReference type="GO" id="GO:0004385">
    <property type="term" value="F:GMP kinase activity"/>
    <property type="evidence" value="ECO:0007669"/>
    <property type="project" value="UniProtKB-UniRule"/>
</dbReference>
<dbReference type="Gene3D" id="3.40.50.300">
    <property type="entry name" value="P-loop containing nucleotide triphosphate hydrolases"/>
    <property type="match status" value="1"/>
</dbReference>
<evidence type="ECO:0000256" key="10">
    <source>
        <dbReference type="ARBA" id="ARBA00022840"/>
    </source>
</evidence>
<evidence type="ECO:0000256" key="4">
    <source>
        <dbReference type="ARBA" id="ARBA00012961"/>
    </source>
</evidence>
<comment type="subcellular location">
    <subcellularLocation>
        <location evidence="2 13">Cytoplasm</location>
    </subcellularLocation>
</comment>
<dbReference type="PROSITE" id="PS00856">
    <property type="entry name" value="GUANYLATE_KINASE_1"/>
    <property type="match status" value="1"/>
</dbReference>
<comment type="similarity">
    <text evidence="3 13">Belongs to the guanylate kinase family.</text>
</comment>
<dbReference type="FunFam" id="3.30.63.10:FF:000005">
    <property type="entry name" value="Guanylate kinase"/>
    <property type="match status" value="1"/>
</dbReference>
<gene>
    <name evidence="13" type="primary">gmk</name>
    <name evidence="15" type="ORF">CH333_02400</name>
</gene>
<feature type="binding site" evidence="13">
    <location>
        <begin position="12"/>
        <end position="19"/>
    </location>
    <ligand>
        <name>ATP</name>
        <dbReference type="ChEBI" id="CHEBI:30616"/>
    </ligand>
</feature>
<evidence type="ECO:0000256" key="6">
    <source>
        <dbReference type="ARBA" id="ARBA00022490"/>
    </source>
</evidence>
<evidence type="ECO:0000259" key="14">
    <source>
        <dbReference type="PROSITE" id="PS50052"/>
    </source>
</evidence>
<dbReference type="EC" id="2.7.4.8" evidence="4 13"/>
<reference evidence="15 16" key="1">
    <citation type="submission" date="2017-07" db="EMBL/GenBank/DDBJ databases">
        <title>Recovery of genomes from metagenomes via a dereplication, aggregation, and scoring strategy.</title>
        <authorList>
            <person name="Sieber C.M."/>
            <person name="Probst A.J."/>
            <person name="Sharrar A."/>
            <person name="Thomas B.C."/>
            <person name="Hess M."/>
            <person name="Tringe S.G."/>
            <person name="Banfield J.F."/>
        </authorList>
    </citation>
    <scope>NUCLEOTIDE SEQUENCE [LARGE SCALE GENOMIC DNA]</scope>
    <source>
        <strain evidence="15">JGI_Cruoil_03_44_89</strain>
    </source>
</reference>
<dbReference type="AlphaFoldDB" id="A0A235BZF0"/>
<dbReference type="GO" id="GO:0005524">
    <property type="term" value="F:ATP binding"/>
    <property type="evidence" value="ECO:0007669"/>
    <property type="project" value="UniProtKB-UniRule"/>
</dbReference>
<comment type="caution">
    <text evidence="15">The sequence shown here is derived from an EMBL/GenBank/DDBJ whole genome shotgun (WGS) entry which is preliminary data.</text>
</comment>
<evidence type="ECO:0000313" key="16">
    <source>
        <dbReference type="Proteomes" id="UP000215215"/>
    </source>
</evidence>
<evidence type="ECO:0000256" key="8">
    <source>
        <dbReference type="ARBA" id="ARBA00022741"/>
    </source>
</evidence>
<dbReference type="InterPro" id="IPR027417">
    <property type="entry name" value="P-loop_NTPase"/>
</dbReference>
<dbReference type="InterPro" id="IPR020590">
    <property type="entry name" value="Guanylate_kinase_CS"/>
</dbReference>
<comment type="catalytic activity">
    <reaction evidence="12 13">
        <text>GMP + ATP = GDP + ADP</text>
        <dbReference type="Rhea" id="RHEA:20780"/>
        <dbReference type="ChEBI" id="CHEBI:30616"/>
        <dbReference type="ChEBI" id="CHEBI:58115"/>
        <dbReference type="ChEBI" id="CHEBI:58189"/>
        <dbReference type="ChEBI" id="CHEBI:456216"/>
        <dbReference type="EC" id="2.7.4.8"/>
    </reaction>
</comment>
<evidence type="ECO:0000256" key="7">
    <source>
        <dbReference type="ARBA" id="ARBA00022679"/>
    </source>
</evidence>
<proteinExistence type="inferred from homology"/>
<dbReference type="SMART" id="SM00072">
    <property type="entry name" value="GuKc"/>
    <property type="match status" value="1"/>
</dbReference>
<dbReference type="Pfam" id="PF00625">
    <property type="entry name" value="Guanylate_kin"/>
    <property type="match status" value="1"/>
</dbReference>
<dbReference type="GO" id="GO:0005829">
    <property type="term" value="C:cytosol"/>
    <property type="evidence" value="ECO:0007669"/>
    <property type="project" value="TreeGrafter"/>
</dbReference>
<keyword evidence="10 13" id="KW-0067">ATP-binding</keyword>
<comment type="function">
    <text evidence="1 13">Essential for recycling GMP and indirectly, cGMP.</text>
</comment>
<evidence type="ECO:0000256" key="11">
    <source>
        <dbReference type="ARBA" id="ARBA00030128"/>
    </source>
</evidence>
<dbReference type="CDD" id="cd00071">
    <property type="entry name" value="GMPK"/>
    <property type="match status" value="1"/>
</dbReference>
<dbReference type="Proteomes" id="UP000215215">
    <property type="component" value="Unassembled WGS sequence"/>
</dbReference>
<evidence type="ECO:0000256" key="9">
    <source>
        <dbReference type="ARBA" id="ARBA00022777"/>
    </source>
</evidence>
<sequence length="202" mass="23727">MYYEPFFIVLVGPSGVGKTTVVREILKLHGDIKYSISATTRTPRKDEVHGRDYYFLDISTFKDWIKEDRLYEWAIVYGDYYGTPRESVDEFLKEGYDVIFDLDIQGGSSVKSKRGNTITVFLLPPSREELRRRLLRRGDKEDIIVKRIKEVEREMDAAFRFDYIIRNGVLEETIKKVEAIIVAERQRSKRIRLSSQDPYGRV</sequence>
<evidence type="ECO:0000313" key="15">
    <source>
        <dbReference type="EMBL" id="OYD16915.1"/>
    </source>
</evidence>
<organism evidence="15 16">
    <name type="scientific">candidate division WOR-3 bacterium JGI_Cruoil_03_44_89</name>
    <dbReference type="NCBI Taxonomy" id="1973748"/>
    <lineage>
        <taxon>Bacteria</taxon>
        <taxon>Bacteria division WOR-3</taxon>
    </lineage>
</organism>
<dbReference type="PANTHER" id="PTHR23117:SF13">
    <property type="entry name" value="GUANYLATE KINASE"/>
    <property type="match status" value="1"/>
</dbReference>
<evidence type="ECO:0000256" key="1">
    <source>
        <dbReference type="ARBA" id="ARBA00003531"/>
    </source>
</evidence>
<name>A0A235BZF0_UNCW3</name>
<evidence type="ECO:0000256" key="13">
    <source>
        <dbReference type="HAMAP-Rule" id="MF_00328"/>
    </source>
</evidence>
<dbReference type="InterPro" id="IPR008144">
    <property type="entry name" value="Guanylate_kin-like_dom"/>
</dbReference>
<dbReference type="HAMAP" id="MF_00328">
    <property type="entry name" value="Guanylate_kinase"/>
    <property type="match status" value="1"/>
</dbReference>
<dbReference type="PANTHER" id="PTHR23117">
    <property type="entry name" value="GUANYLATE KINASE-RELATED"/>
    <property type="match status" value="1"/>
</dbReference>
<dbReference type="NCBIfam" id="TIGR03263">
    <property type="entry name" value="guanyl_kin"/>
    <property type="match status" value="1"/>
</dbReference>
<evidence type="ECO:0000256" key="2">
    <source>
        <dbReference type="ARBA" id="ARBA00004496"/>
    </source>
</evidence>
<dbReference type="SUPFAM" id="SSF52540">
    <property type="entry name" value="P-loop containing nucleoside triphosphate hydrolases"/>
    <property type="match status" value="1"/>
</dbReference>
<protein>
    <recommendedName>
        <fullName evidence="5 13">Guanylate kinase</fullName>
        <ecNumber evidence="4 13">2.7.4.8</ecNumber>
    </recommendedName>
    <alternativeName>
        <fullName evidence="11 13">GMP kinase</fullName>
    </alternativeName>
</protein>
<evidence type="ECO:0000256" key="3">
    <source>
        <dbReference type="ARBA" id="ARBA00005790"/>
    </source>
</evidence>
<dbReference type="EMBL" id="NOZQ01000045">
    <property type="protein sequence ID" value="OYD16915.1"/>
    <property type="molecule type" value="Genomic_DNA"/>
</dbReference>
<accession>A0A235BZF0</accession>
<feature type="domain" description="Guanylate kinase-like" evidence="14">
    <location>
        <begin position="5"/>
        <end position="182"/>
    </location>
</feature>
<evidence type="ECO:0000256" key="12">
    <source>
        <dbReference type="ARBA" id="ARBA00048594"/>
    </source>
</evidence>
<dbReference type="Gene3D" id="3.30.63.10">
    <property type="entry name" value="Guanylate Kinase phosphate binding domain"/>
    <property type="match status" value="1"/>
</dbReference>
<dbReference type="InterPro" id="IPR017665">
    <property type="entry name" value="Guanylate_kinase"/>
</dbReference>
<dbReference type="InterPro" id="IPR008145">
    <property type="entry name" value="GK/Ca_channel_bsu"/>
</dbReference>
<keyword evidence="6 13" id="KW-0963">Cytoplasm</keyword>
<evidence type="ECO:0000256" key="5">
    <source>
        <dbReference type="ARBA" id="ARBA00016296"/>
    </source>
</evidence>
<keyword evidence="9 13" id="KW-0418">Kinase</keyword>
<keyword evidence="7 13" id="KW-0808">Transferase</keyword>
<dbReference type="PROSITE" id="PS50052">
    <property type="entry name" value="GUANYLATE_KINASE_2"/>
    <property type="match status" value="1"/>
</dbReference>
<keyword evidence="8 13" id="KW-0547">Nucleotide-binding</keyword>